<name>A0A4S8Y157_AURPU</name>
<comment type="caution">
    <text evidence="1">The sequence shown here is derived from an EMBL/GenBank/DDBJ whole genome shotgun (WGS) entry which is preliminary data.</text>
</comment>
<dbReference type="AlphaFoldDB" id="A0A4S8Y157"/>
<accession>A0A4S8Y157</accession>
<dbReference type="Proteomes" id="UP000310687">
    <property type="component" value="Unassembled WGS sequence"/>
</dbReference>
<sequence length="193" mass="21669">MSISSMGHHLEFTRRMEYKNCRRIFTGGINSASSAYRVLCCIEFTLFFLSTAFAARDILQVVTANPNRPGPLTVDFGTAKRRNYHIERLTVPTDELVSHDRVTESLGATHKVYDKQGASGFDEDVEASPKVPAAIEGNWTDLFKGRTTPRPNDLYSGPEGSLVPQMLKILGIRKLYDAQALFLRRLSIVRDED</sequence>
<evidence type="ECO:0000313" key="2">
    <source>
        <dbReference type="Proteomes" id="UP000310687"/>
    </source>
</evidence>
<dbReference type="EMBL" id="QZAL01000045">
    <property type="protein sequence ID" value="THW44105.1"/>
    <property type="molecule type" value="Genomic_DNA"/>
</dbReference>
<gene>
    <name evidence="1" type="ORF">D6D22_04183</name>
</gene>
<organism evidence="1 2">
    <name type="scientific">Aureobasidium pullulans</name>
    <name type="common">Black yeast</name>
    <name type="synonym">Pullularia pullulans</name>
    <dbReference type="NCBI Taxonomy" id="5580"/>
    <lineage>
        <taxon>Eukaryota</taxon>
        <taxon>Fungi</taxon>
        <taxon>Dikarya</taxon>
        <taxon>Ascomycota</taxon>
        <taxon>Pezizomycotina</taxon>
        <taxon>Dothideomycetes</taxon>
        <taxon>Dothideomycetidae</taxon>
        <taxon>Dothideales</taxon>
        <taxon>Saccotheciaceae</taxon>
        <taxon>Aureobasidium</taxon>
    </lineage>
</organism>
<evidence type="ECO:0000313" key="1">
    <source>
        <dbReference type="EMBL" id="THW44105.1"/>
    </source>
</evidence>
<protein>
    <submittedName>
        <fullName evidence="1">Uncharacterized protein</fullName>
    </submittedName>
</protein>
<proteinExistence type="predicted"/>
<reference evidence="1 2" key="1">
    <citation type="submission" date="2018-10" db="EMBL/GenBank/DDBJ databases">
        <title>Fifty Aureobasidium pullulans genomes reveal a recombining polyextremotolerant generalist.</title>
        <authorList>
            <person name="Gostincar C."/>
            <person name="Turk M."/>
            <person name="Zajc J."/>
            <person name="Gunde-Cimerman N."/>
        </authorList>
    </citation>
    <scope>NUCLEOTIDE SEQUENCE [LARGE SCALE GENOMIC DNA]</scope>
    <source>
        <strain evidence="1 2">EXF-11013</strain>
    </source>
</reference>